<evidence type="ECO:0000256" key="2">
    <source>
        <dbReference type="ARBA" id="ARBA00009370"/>
    </source>
</evidence>
<dbReference type="OrthoDB" id="9815782at2"/>
<evidence type="ECO:0000259" key="8">
    <source>
        <dbReference type="Pfam" id="PF10502"/>
    </source>
</evidence>
<feature type="active site" evidence="6">
    <location>
        <position position="97"/>
    </location>
</feature>
<name>A0A3N5XZ36_9ALTE</name>
<dbReference type="PANTHER" id="PTHR43390">
    <property type="entry name" value="SIGNAL PEPTIDASE I"/>
    <property type="match status" value="1"/>
</dbReference>
<organism evidence="9 10">
    <name type="scientific">Alteromonas sediminis</name>
    <dbReference type="NCBI Taxonomy" id="2259342"/>
    <lineage>
        <taxon>Bacteria</taxon>
        <taxon>Pseudomonadati</taxon>
        <taxon>Pseudomonadota</taxon>
        <taxon>Gammaproteobacteria</taxon>
        <taxon>Alteromonadales</taxon>
        <taxon>Alteromonadaceae</taxon>
        <taxon>Alteromonas/Salinimonas group</taxon>
        <taxon>Alteromonas</taxon>
    </lineage>
</organism>
<evidence type="ECO:0000256" key="5">
    <source>
        <dbReference type="ARBA" id="ARBA00022801"/>
    </source>
</evidence>
<dbReference type="SUPFAM" id="SSF51306">
    <property type="entry name" value="LexA/Signal peptidase"/>
    <property type="match status" value="1"/>
</dbReference>
<comment type="catalytic activity">
    <reaction evidence="1 7">
        <text>Cleavage of hydrophobic, N-terminal signal or leader sequences from secreted and periplasmic proteins.</text>
        <dbReference type="EC" id="3.4.21.89"/>
    </reaction>
</comment>
<dbReference type="PRINTS" id="PR00727">
    <property type="entry name" value="LEADERPTASE"/>
</dbReference>
<evidence type="ECO:0000313" key="10">
    <source>
        <dbReference type="Proteomes" id="UP000275281"/>
    </source>
</evidence>
<dbReference type="Pfam" id="PF10502">
    <property type="entry name" value="Peptidase_S26"/>
    <property type="match status" value="1"/>
</dbReference>
<keyword evidence="7" id="KW-0645">Protease</keyword>
<protein>
    <recommendedName>
        <fullName evidence="4 7">Signal peptidase I</fullName>
        <ecNumber evidence="3 7">3.4.21.89</ecNumber>
    </recommendedName>
</protein>
<comment type="subcellular location">
    <subcellularLocation>
        <location evidence="7">Membrane</location>
        <topology evidence="7">Multi-pass membrane protein</topology>
    </subcellularLocation>
</comment>
<sequence>MKQQQSPWLRRIWKENKGFIVFIVLMVFFRSAIADWNDVPTGSMKPTILEGDRIWVDKLAYDVKVPFTEINLNPHSEPARGDIIVFESEKAEKRLVKRVIGVPGDQVSMHNNILIINGKALDYVFEGERVGYQEFAEDLLGVTHSVRVSKETSVLQSFAPVIVPEDHYLALGDNRDNSADSRVIGFVPRHEIIGRADYVMFSLNYENYYLPRPEKVFARL</sequence>
<evidence type="ECO:0000256" key="4">
    <source>
        <dbReference type="ARBA" id="ARBA00019232"/>
    </source>
</evidence>
<dbReference type="EC" id="3.4.21.89" evidence="3 7"/>
<dbReference type="Proteomes" id="UP000275281">
    <property type="component" value="Unassembled WGS sequence"/>
</dbReference>
<proteinExistence type="inferred from homology"/>
<dbReference type="NCBIfam" id="TIGR02227">
    <property type="entry name" value="sigpep_I_bact"/>
    <property type="match status" value="1"/>
</dbReference>
<reference evidence="9 10" key="1">
    <citation type="submission" date="2018-11" db="EMBL/GenBank/DDBJ databases">
        <authorList>
            <person name="Ye M.-Q."/>
            <person name="Du Z.-J."/>
        </authorList>
    </citation>
    <scope>NUCLEOTIDE SEQUENCE [LARGE SCALE GENOMIC DNA]</scope>
    <source>
        <strain evidence="9 10">U0105</strain>
    </source>
</reference>
<evidence type="ECO:0000256" key="6">
    <source>
        <dbReference type="PIRSR" id="PIRSR600223-1"/>
    </source>
</evidence>
<dbReference type="EMBL" id="RPOK01000003">
    <property type="protein sequence ID" value="RPJ66292.1"/>
    <property type="molecule type" value="Genomic_DNA"/>
</dbReference>
<dbReference type="RefSeq" id="WP_124027651.1">
    <property type="nucleotide sequence ID" value="NZ_JBHRSN010000006.1"/>
</dbReference>
<dbReference type="GO" id="GO:0004252">
    <property type="term" value="F:serine-type endopeptidase activity"/>
    <property type="evidence" value="ECO:0007669"/>
    <property type="project" value="InterPro"/>
</dbReference>
<dbReference type="GO" id="GO:0009003">
    <property type="term" value="F:signal peptidase activity"/>
    <property type="evidence" value="ECO:0007669"/>
    <property type="project" value="UniProtKB-EC"/>
</dbReference>
<gene>
    <name evidence="9" type="primary">lepB</name>
    <name evidence="9" type="ORF">DRW07_09355</name>
</gene>
<evidence type="ECO:0000313" key="9">
    <source>
        <dbReference type="EMBL" id="RPJ66292.1"/>
    </source>
</evidence>
<feature type="active site" evidence="6">
    <location>
        <position position="43"/>
    </location>
</feature>
<accession>A0A3N5XZ36</accession>
<dbReference type="GO" id="GO:0006465">
    <property type="term" value="P:signal peptide processing"/>
    <property type="evidence" value="ECO:0007669"/>
    <property type="project" value="InterPro"/>
</dbReference>
<keyword evidence="10" id="KW-1185">Reference proteome</keyword>
<dbReference type="PROSITE" id="PS00760">
    <property type="entry name" value="SPASE_I_2"/>
    <property type="match status" value="1"/>
</dbReference>
<evidence type="ECO:0000256" key="1">
    <source>
        <dbReference type="ARBA" id="ARBA00000677"/>
    </source>
</evidence>
<dbReference type="InterPro" id="IPR000223">
    <property type="entry name" value="Pept_S26A_signal_pept_1"/>
</dbReference>
<dbReference type="InterPro" id="IPR019533">
    <property type="entry name" value="Peptidase_S26"/>
</dbReference>
<comment type="caution">
    <text evidence="9">The sequence shown here is derived from an EMBL/GenBank/DDBJ whole genome shotgun (WGS) entry which is preliminary data.</text>
</comment>
<dbReference type="GO" id="GO:0016020">
    <property type="term" value="C:membrane"/>
    <property type="evidence" value="ECO:0007669"/>
    <property type="project" value="UniProtKB-SubCell"/>
</dbReference>
<dbReference type="InterPro" id="IPR019757">
    <property type="entry name" value="Pept_S26A_signal_pept_1_Lys-AS"/>
</dbReference>
<feature type="domain" description="Peptidase S26" evidence="8">
    <location>
        <begin position="19"/>
        <end position="200"/>
    </location>
</feature>
<evidence type="ECO:0000256" key="7">
    <source>
        <dbReference type="RuleBase" id="RU362042"/>
    </source>
</evidence>
<dbReference type="InterPro" id="IPR036286">
    <property type="entry name" value="LexA/Signal_pep-like_sf"/>
</dbReference>
<comment type="similarity">
    <text evidence="2 7">Belongs to the peptidase S26 family.</text>
</comment>
<evidence type="ECO:0000256" key="3">
    <source>
        <dbReference type="ARBA" id="ARBA00013208"/>
    </source>
</evidence>
<dbReference type="PANTHER" id="PTHR43390:SF1">
    <property type="entry name" value="CHLOROPLAST PROCESSING PEPTIDASE"/>
    <property type="match status" value="1"/>
</dbReference>
<dbReference type="Gene3D" id="2.10.109.10">
    <property type="entry name" value="Umud Fragment, subunit A"/>
    <property type="match status" value="1"/>
</dbReference>
<dbReference type="CDD" id="cd06530">
    <property type="entry name" value="S26_SPase_I"/>
    <property type="match status" value="1"/>
</dbReference>
<keyword evidence="5 7" id="KW-0378">Hydrolase</keyword>
<dbReference type="AlphaFoldDB" id="A0A3N5XZ36"/>